<feature type="transmembrane region" description="Helical" evidence="17">
    <location>
        <begin position="736"/>
        <end position="756"/>
    </location>
</feature>
<evidence type="ECO:0000256" key="14">
    <source>
        <dbReference type="ARBA" id="ARBA00023242"/>
    </source>
</evidence>
<comment type="caution">
    <text evidence="21">The sequence shown here is derived from an EMBL/GenBank/DDBJ whole genome shotgun (WGS) entry which is preliminary data.</text>
</comment>
<feature type="transmembrane region" description="Helical" evidence="17">
    <location>
        <begin position="491"/>
        <end position="515"/>
    </location>
</feature>
<evidence type="ECO:0000259" key="20">
    <source>
        <dbReference type="Pfam" id="PF14703"/>
    </source>
</evidence>
<keyword evidence="5" id="KW-0813">Transport</keyword>
<feature type="transmembrane region" description="Helical" evidence="17">
    <location>
        <begin position="630"/>
        <end position="653"/>
    </location>
</feature>
<dbReference type="Pfam" id="PF14703">
    <property type="entry name" value="PHM7_cyt"/>
    <property type="match status" value="1"/>
</dbReference>
<evidence type="ECO:0000259" key="19">
    <source>
        <dbReference type="Pfam" id="PF13967"/>
    </source>
</evidence>
<evidence type="ECO:0000256" key="6">
    <source>
        <dbReference type="ARBA" id="ARBA00022692"/>
    </source>
</evidence>
<evidence type="ECO:0000256" key="16">
    <source>
        <dbReference type="SAM" id="Coils"/>
    </source>
</evidence>
<dbReference type="Pfam" id="PF02714">
    <property type="entry name" value="RSN1_7TM"/>
    <property type="match status" value="1"/>
</dbReference>
<comment type="subcellular location">
    <subcellularLocation>
        <location evidence="2">Membrane</location>
        <topology evidence="2">Multi-pass membrane protein</topology>
    </subcellularLocation>
    <subcellularLocation>
        <location evidence="1">Nucleus</location>
    </subcellularLocation>
</comment>
<evidence type="ECO:0000256" key="5">
    <source>
        <dbReference type="ARBA" id="ARBA00022448"/>
    </source>
</evidence>
<evidence type="ECO:0000256" key="12">
    <source>
        <dbReference type="ARBA" id="ARBA00023136"/>
    </source>
</evidence>
<evidence type="ECO:0000256" key="4">
    <source>
        <dbReference type="ARBA" id="ARBA00007779"/>
    </source>
</evidence>
<organism evidence="21 22">
    <name type="scientific">Citrus x changshan-huyou</name>
    <dbReference type="NCBI Taxonomy" id="2935761"/>
    <lineage>
        <taxon>Eukaryota</taxon>
        <taxon>Viridiplantae</taxon>
        <taxon>Streptophyta</taxon>
        <taxon>Embryophyta</taxon>
        <taxon>Tracheophyta</taxon>
        <taxon>Spermatophyta</taxon>
        <taxon>Magnoliopsida</taxon>
        <taxon>eudicotyledons</taxon>
        <taxon>Gunneridae</taxon>
        <taxon>Pentapetalae</taxon>
        <taxon>rosids</taxon>
        <taxon>malvids</taxon>
        <taxon>Sapindales</taxon>
        <taxon>Rutaceae</taxon>
        <taxon>Aurantioideae</taxon>
        <taxon>Citrus</taxon>
    </lineage>
</organism>
<evidence type="ECO:0000256" key="9">
    <source>
        <dbReference type="ARBA" id="ARBA00023015"/>
    </source>
</evidence>
<sequence>MDDQEQQDQQHQVDQQMQSVQQQAEIEDMIACVNAMDDALLPCLTELDLNKALMPDFEAPLTDFDEPAVQPAVETELQASDDFPPPLDHQTDVEKYARNFMEAAKKLQEYFICLQRENKPTKAETLKREIDAMEEELKIKDELVQKQEKVIQELKKELRDRLDKHNAELERSIVESRSIQLNSARVKLNPEGLLASAVINIALALIIPTLFSILKKQPSVAPIYYARRLSSIIQKNDRNNIPLLSFDHHHSFTRTLSRILPSFSWIPRAFRVTEEEILQTSGLDALIVIRLFKFGEDAPGRSPRSDHFLDSFSISNIGNDSNRLWVHFTCLWVISFYGLYLLYKEYNEILIKRIQRLRSTRHRPDQFTVLNQSRYMTRKTEDLREKTKKQYREPLLLEAMREDIEDIALHKEKFQELYQKMHQLQGDNMLKDMELPVAFVTFKSRWGAALAAQSQQHSHPLRWITERAPEPRDVYWRNLAISYKIMPFYKIGVIFAASLLTIFFTVPVTAVQGIARFEKLKKWFPPAMAIELIPGLSSVLTGYLPSVILNGFIYIVPFAMLGIAKLGGSISNSKVEIKSCNMVFYFLVGNVFFLSLISGSLLDEIGESVTHPRDFPSHLARAVSAQADFFMTYTLVGLSGFCLEALQAGMLLLDFIKSQTCGRSKENPYLYSLPYFRVIPLVSLSILIGMVYAVVAPLLLPFLVGYFFLGYAVYINQIQDVYETLYDTCGRYWPYIHHYIFVGLILMQITMIGLFGLKMKPAASVATFPLLFLTVIFNEYCKIRFLPTFVRYSIENAVDNDEADEERGQLEVNYKSAARAYCQPSLQPRNAVSEKV</sequence>
<keyword evidence="13" id="KW-0804">Transcription</keyword>
<feature type="domain" description="CSC1/OSCA1-like N-terminal transmembrane" evidence="19">
    <location>
        <begin position="193"/>
        <end position="295"/>
    </location>
</feature>
<dbReference type="InterPro" id="IPR045122">
    <property type="entry name" value="Csc1-like"/>
</dbReference>
<comment type="similarity">
    <text evidence="4">Belongs to the CSC1 (TC 1.A.17) family.</text>
</comment>
<dbReference type="PANTHER" id="PTHR13018:SF141">
    <property type="entry name" value="OS01G0950900 PROTEIN"/>
    <property type="match status" value="1"/>
</dbReference>
<keyword evidence="9" id="KW-0805">Transcription regulation</keyword>
<feature type="transmembrane region" description="Helical" evidence="17">
    <location>
        <begin position="582"/>
        <end position="602"/>
    </location>
</feature>
<evidence type="ECO:0000256" key="13">
    <source>
        <dbReference type="ARBA" id="ARBA00023163"/>
    </source>
</evidence>
<keyword evidence="14" id="KW-0539">Nucleus</keyword>
<feature type="transmembrane region" description="Helical" evidence="17">
    <location>
        <begin position="193"/>
        <end position="214"/>
    </location>
</feature>
<dbReference type="Pfam" id="PF13967">
    <property type="entry name" value="RSN1_TM"/>
    <property type="match status" value="2"/>
</dbReference>
<evidence type="ECO:0000259" key="18">
    <source>
        <dbReference type="Pfam" id="PF02714"/>
    </source>
</evidence>
<evidence type="ECO:0000313" key="21">
    <source>
        <dbReference type="EMBL" id="KAK9189206.1"/>
    </source>
</evidence>
<keyword evidence="8 17" id="KW-1133">Transmembrane helix</keyword>
<feature type="domain" description="CSC1/OSCA1-like 7TM region" evidence="18">
    <location>
        <begin position="490"/>
        <end position="755"/>
    </location>
</feature>
<dbReference type="InterPro" id="IPR032880">
    <property type="entry name" value="CSC1/OSCA1-like_N"/>
</dbReference>
<dbReference type="InterPro" id="IPR027815">
    <property type="entry name" value="CSC1/OSCA1-like_cyt"/>
</dbReference>
<dbReference type="GO" id="GO:0005634">
    <property type="term" value="C:nucleus"/>
    <property type="evidence" value="ECO:0007669"/>
    <property type="project" value="UniProtKB-SubCell"/>
</dbReference>
<keyword evidence="6 17" id="KW-0812">Transmembrane</keyword>
<evidence type="ECO:0000313" key="22">
    <source>
        <dbReference type="Proteomes" id="UP001428341"/>
    </source>
</evidence>
<keyword evidence="12 17" id="KW-0472">Membrane</keyword>
<keyword evidence="11" id="KW-0406">Ion transport</keyword>
<keyword evidence="7" id="KW-0106">Calcium</keyword>
<reference evidence="21 22" key="1">
    <citation type="submission" date="2024-05" db="EMBL/GenBank/DDBJ databases">
        <title>Haplotype-resolved chromosome-level genome assembly of Huyou (Citrus changshanensis).</title>
        <authorList>
            <person name="Miao C."/>
            <person name="Chen W."/>
            <person name="Wu Y."/>
            <person name="Wang L."/>
            <person name="Zhao S."/>
            <person name="Grierson D."/>
            <person name="Xu C."/>
            <person name="Chen K."/>
        </authorList>
    </citation>
    <scope>NUCLEOTIDE SEQUENCE [LARGE SCALE GENOMIC DNA]</scope>
    <source>
        <strain evidence="21">01-14</strain>
        <tissue evidence="21">Leaf</tissue>
    </source>
</reference>
<evidence type="ECO:0000256" key="7">
    <source>
        <dbReference type="ARBA" id="ARBA00022837"/>
    </source>
</evidence>
<dbReference type="GO" id="GO:0005227">
    <property type="term" value="F:calcium-activated cation channel activity"/>
    <property type="evidence" value="ECO:0007669"/>
    <property type="project" value="InterPro"/>
</dbReference>
<feature type="transmembrane region" description="Helical" evidence="17">
    <location>
        <begin position="698"/>
        <end position="715"/>
    </location>
</feature>
<comment type="similarity">
    <text evidence="3">Belongs to the Mediator complex subunit 28 family.</text>
</comment>
<evidence type="ECO:0000256" key="10">
    <source>
        <dbReference type="ARBA" id="ARBA00023054"/>
    </source>
</evidence>
<keyword evidence="15" id="KW-0407">Ion channel</keyword>
<dbReference type="AlphaFoldDB" id="A0AAP0LYW0"/>
<feature type="transmembrane region" description="Helical" evidence="17">
    <location>
        <begin position="762"/>
        <end position="781"/>
    </location>
</feature>
<accession>A0AAP0LYW0</accession>
<evidence type="ECO:0000256" key="3">
    <source>
        <dbReference type="ARBA" id="ARBA00005571"/>
    </source>
</evidence>
<name>A0AAP0LYW0_9ROSI</name>
<dbReference type="Pfam" id="PF11594">
    <property type="entry name" value="Med28"/>
    <property type="match status" value="1"/>
</dbReference>
<evidence type="ECO:0000256" key="1">
    <source>
        <dbReference type="ARBA" id="ARBA00004123"/>
    </source>
</evidence>
<feature type="domain" description="CSC1/OSCA1-like cytosolic" evidence="20">
    <location>
        <begin position="381"/>
        <end position="478"/>
    </location>
</feature>
<dbReference type="InterPro" id="IPR003864">
    <property type="entry name" value="CSC1/OSCA1-like_7TM"/>
</dbReference>
<dbReference type="EMBL" id="JBCGBO010000007">
    <property type="protein sequence ID" value="KAK9189206.1"/>
    <property type="molecule type" value="Genomic_DNA"/>
</dbReference>
<feature type="transmembrane region" description="Helical" evidence="17">
    <location>
        <begin position="674"/>
        <end position="692"/>
    </location>
</feature>
<feature type="domain" description="CSC1/OSCA1-like N-terminal transmembrane" evidence="19">
    <location>
        <begin position="307"/>
        <end position="345"/>
    </location>
</feature>
<keyword evidence="22" id="KW-1185">Reference proteome</keyword>
<feature type="transmembrane region" description="Helical" evidence="17">
    <location>
        <begin position="324"/>
        <end position="343"/>
    </location>
</feature>
<evidence type="ECO:0000256" key="17">
    <source>
        <dbReference type="SAM" id="Phobius"/>
    </source>
</evidence>
<dbReference type="InterPro" id="IPR021640">
    <property type="entry name" value="Mediator_Med28"/>
</dbReference>
<gene>
    <name evidence="21" type="ORF">WN944_020612</name>
</gene>
<feature type="transmembrane region" description="Helical" evidence="17">
    <location>
        <begin position="535"/>
        <end position="561"/>
    </location>
</feature>
<feature type="coiled-coil region" evidence="16">
    <location>
        <begin position="116"/>
        <end position="175"/>
    </location>
</feature>
<evidence type="ECO:0000256" key="8">
    <source>
        <dbReference type="ARBA" id="ARBA00022989"/>
    </source>
</evidence>
<evidence type="ECO:0000256" key="15">
    <source>
        <dbReference type="ARBA" id="ARBA00023303"/>
    </source>
</evidence>
<dbReference type="Proteomes" id="UP001428341">
    <property type="component" value="Unassembled WGS sequence"/>
</dbReference>
<proteinExistence type="inferred from homology"/>
<dbReference type="GO" id="GO:0005886">
    <property type="term" value="C:plasma membrane"/>
    <property type="evidence" value="ECO:0007669"/>
    <property type="project" value="TreeGrafter"/>
</dbReference>
<evidence type="ECO:0000256" key="2">
    <source>
        <dbReference type="ARBA" id="ARBA00004141"/>
    </source>
</evidence>
<protein>
    <submittedName>
        <fullName evidence="21">Uncharacterized protein</fullName>
    </submittedName>
</protein>
<keyword evidence="10 16" id="KW-0175">Coiled coil</keyword>
<dbReference type="PANTHER" id="PTHR13018">
    <property type="entry name" value="PROBABLE MEMBRANE PROTEIN DUF221-RELATED"/>
    <property type="match status" value="1"/>
</dbReference>
<evidence type="ECO:0000256" key="11">
    <source>
        <dbReference type="ARBA" id="ARBA00023065"/>
    </source>
</evidence>